<evidence type="ECO:0000256" key="11">
    <source>
        <dbReference type="HAMAP-Rule" id="MF_00834"/>
    </source>
</evidence>
<evidence type="ECO:0000256" key="4">
    <source>
        <dbReference type="ARBA" id="ARBA00022490"/>
    </source>
</evidence>
<dbReference type="InterPro" id="IPR015422">
    <property type="entry name" value="PyrdxlP-dep_Trfase_small"/>
</dbReference>
<evidence type="ECO:0000256" key="7">
    <source>
        <dbReference type="ARBA" id="ARBA00022691"/>
    </source>
</evidence>
<dbReference type="InterPro" id="IPR005814">
    <property type="entry name" value="Aminotrans_3"/>
</dbReference>
<dbReference type="GO" id="GO:0004015">
    <property type="term" value="F:adenosylmethionine-8-amino-7-oxononanoate transaminase activity"/>
    <property type="evidence" value="ECO:0007669"/>
    <property type="project" value="UniProtKB-UniRule"/>
</dbReference>
<evidence type="ECO:0000256" key="3">
    <source>
        <dbReference type="ARBA" id="ARBA00011738"/>
    </source>
</evidence>
<dbReference type="InterPro" id="IPR015421">
    <property type="entry name" value="PyrdxlP-dep_Trfase_major"/>
</dbReference>
<dbReference type="PANTHER" id="PTHR42684:SF17">
    <property type="entry name" value="ADENOSYLMETHIONINE-8-AMINO-7-OXONONANOATE AMINOTRANSFERASE"/>
    <property type="match status" value="1"/>
</dbReference>
<proteinExistence type="inferred from homology"/>
<dbReference type="GO" id="GO:0030170">
    <property type="term" value="F:pyridoxal phosphate binding"/>
    <property type="evidence" value="ECO:0007669"/>
    <property type="project" value="UniProtKB-UniRule"/>
</dbReference>
<feature type="binding site" evidence="11">
    <location>
        <begin position="116"/>
        <end position="117"/>
    </location>
    <ligand>
        <name>pyridoxal 5'-phosphate</name>
        <dbReference type="ChEBI" id="CHEBI:597326"/>
    </ligand>
</feature>
<dbReference type="EMBL" id="LS483487">
    <property type="protein sequence ID" value="SQJ00665.1"/>
    <property type="molecule type" value="Genomic_DNA"/>
</dbReference>
<evidence type="ECO:0000256" key="1">
    <source>
        <dbReference type="ARBA" id="ARBA00001933"/>
    </source>
</evidence>
<protein>
    <recommendedName>
        <fullName evidence="11">Adenosylmethionine-8-amino-7-oxononanoate aminotransferase</fullName>
        <ecNumber evidence="11">2.6.1.62</ecNumber>
    </recommendedName>
    <alternativeName>
        <fullName evidence="11">7,8-diamino-pelargonic acid aminotransferase</fullName>
        <shortName evidence="11">DAPA AT</shortName>
        <shortName evidence="11">DAPA aminotransferase</shortName>
    </alternativeName>
    <alternativeName>
        <fullName evidence="11">7,8-diaminononanoate synthase</fullName>
        <shortName evidence="11">DANS</shortName>
    </alternativeName>
    <alternativeName>
        <fullName evidence="11">Diaminopelargonic acid synthase</fullName>
    </alternativeName>
</protein>
<dbReference type="KEGG" id="ful:C4N20_11995"/>
<comment type="pathway">
    <text evidence="11">Cofactor biosynthesis; biotin biosynthesis; 7,8-diaminononanoate from 8-amino-7-oxononanoate (SAM route): step 1/1.</text>
</comment>
<dbReference type="GO" id="GO:0005737">
    <property type="term" value="C:cytoplasm"/>
    <property type="evidence" value="ECO:0007669"/>
    <property type="project" value="UniProtKB-SubCell"/>
</dbReference>
<evidence type="ECO:0000256" key="10">
    <source>
        <dbReference type="ARBA" id="ARBA00060970"/>
    </source>
</evidence>
<dbReference type="InterPro" id="IPR049704">
    <property type="entry name" value="Aminotrans_3_PPA_site"/>
</dbReference>
<dbReference type="InterPro" id="IPR005815">
    <property type="entry name" value="BioA"/>
</dbReference>
<comment type="subunit">
    <text evidence="3 11">Homodimer.</text>
</comment>
<reference evidence="12 13" key="1">
    <citation type="submission" date="2018-06" db="EMBL/GenBank/DDBJ databases">
        <authorList>
            <consortium name="Pathogen Informatics"/>
            <person name="Doyle S."/>
        </authorList>
    </citation>
    <scope>NUCLEOTIDE SEQUENCE [LARGE SCALE GENOMIC DNA]</scope>
    <source>
        <strain evidence="12 13">NCTC12112</strain>
    </source>
</reference>
<comment type="cofactor">
    <cofactor evidence="1 11">
        <name>pyridoxal 5'-phosphate</name>
        <dbReference type="ChEBI" id="CHEBI:597326"/>
    </cofactor>
</comment>
<dbReference type="FunFam" id="3.40.640.10:FF:000078">
    <property type="entry name" value="Adenosylmethionine-8-amino-7-oxononanoate aminotransferase"/>
    <property type="match status" value="1"/>
</dbReference>
<evidence type="ECO:0000256" key="8">
    <source>
        <dbReference type="ARBA" id="ARBA00022756"/>
    </source>
</evidence>
<keyword evidence="8 11" id="KW-0093">Biotin biosynthesis</keyword>
<dbReference type="Gene3D" id="3.40.640.10">
    <property type="entry name" value="Type I PLP-dependent aspartate aminotransferase-like (Major domain)"/>
    <property type="match status" value="1"/>
</dbReference>
<keyword evidence="6 11" id="KW-0808">Transferase</keyword>
<comment type="similarity">
    <text evidence="10 11">Belongs to the class-III pyridoxal-phosphate-dependent aminotransferase family. BioA subfamily.</text>
</comment>
<dbReference type="PIRSF" id="PIRSF000521">
    <property type="entry name" value="Transaminase_4ab_Lys_Orn"/>
    <property type="match status" value="1"/>
</dbReference>
<keyword evidence="7 11" id="KW-0949">S-adenosyl-L-methionine</keyword>
<feature type="binding site" evidence="11">
    <location>
        <position position="319"/>
    </location>
    <ligand>
        <name>substrate</name>
    </ligand>
</feature>
<dbReference type="AlphaFoldDB" id="A0AAX2J9W5"/>
<gene>
    <name evidence="11 12" type="primary">bioA</name>
    <name evidence="12" type="ORF">NCTC12112_00959</name>
</gene>
<dbReference type="Proteomes" id="UP000249008">
    <property type="component" value="Chromosome 1"/>
</dbReference>
<feature type="binding site" evidence="11">
    <location>
        <position position="149"/>
    </location>
    <ligand>
        <name>substrate</name>
    </ligand>
</feature>
<dbReference type="PROSITE" id="PS00600">
    <property type="entry name" value="AA_TRANSFER_CLASS_3"/>
    <property type="match status" value="1"/>
</dbReference>
<comment type="catalytic activity">
    <reaction evidence="11">
        <text>(8S)-8-amino-7-oxononanoate + S-adenosyl-L-methionine = S-adenosyl-4-methylsulfanyl-2-oxobutanoate + (7R,8S)-7,8-diammoniononanoate</text>
        <dbReference type="Rhea" id="RHEA:16861"/>
        <dbReference type="ChEBI" id="CHEBI:16490"/>
        <dbReference type="ChEBI" id="CHEBI:59789"/>
        <dbReference type="ChEBI" id="CHEBI:149468"/>
        <dbReference type="ChEBI" id="CHEBI:149469"/>
        <dbReference type="EC" id="2.6.1.62"/>
    </reaction>
</comment>
<dbReference type="SUPFAM" id="SSF53383">
    <property type="entry name" value="PLP-dependent transferases"/>
    <property type="match status" value="1"/>
</dbReference>
<accession>A0AAX2J9W5</accession>
<evidence type="ECO:0000313" key="13">
    <source>
        <dbReference type="Proteomes" id="UP000249008"/>
    </source>
</evidence>
<dbReference type="CDD" id="cd00610">
    <property type="entry name" value="OAT_like"/>
    <property type="match status" value="1"/>
</dbReference>
<dbReference type="RefSeq" id="WP_005976669.1">
    <property type="nucleotide sequence ID" value="NZ_CABKNW010000001.1"/>
</dbReference>
<feature type="modified residue" description="N6-(pyridoxal phosphate)lysine" evidence="11">
    <location>
        <position position="284"/>
    </location>
</feature>
<dbReference type="GO" id="GO:0009102">
    <property type="term" value="P:biotin biosynthetic process"/>
    <property type="evidence" value="ECO:0007669"/>
    <property type="project" value="UniProtKB-UniRule"/>
</dbReference>
<feature type="binding site" evidence="11">
    <location>
        <position position="56"/>
    </location>
    <ligand>
        <name>substrate</name>
    </ligand>
</feature>
<evidence type="ECO:0000256" key="2">
    <source>
        <dbReference type="ARBA" id="ARBA00004496"/>
    </source>
</evidence>
<comment type="subcellular location">
    <subcellularLocation>
        <location evidence="2 11">Cytoplasm</location>
    </subcellularLocation>
</comment>
<comment type="function">
    <text evidence="11">Catalyzes the transfer of the alpha-amino group from S-adenosyl-L-methionine (SAM) to 7-keto-8-aminopelargonic acid (KAPA) to form 7,8-diaminopelargonic acid (DAPA). It is the only aminotransferase known to utilize SAM as an amino donor.</text>
</comment>
<dbReference type="EC" id="2.6.1.62" evidence="11"/>
<evidence type="ECO:0000256" key="6">
    <source>
        <dbReference type="ARBA" id="ARBA00022679"/>
    </source>
</evidence>
<dbReference type="GeneID" id="78455537"/>
<dbReference type="Pfam" id="PF00202">
    <property type="entry name" value="Aminotran_3"/>
    <property type="match status" value="1"/>
</dbReference>
<organism evidence="12 13">
    <name type="scientific">Fusobacterium ulcerans</name>
    <dbReference type="NCBI Taxonomy" id="861"/>
    <lineage>
        <taxon>Bacteria</taxon>
        <taxon>Fusobacteriati</taxon>
        <taxon>Fusobacteriota</taxon>
        <taxon>Fusobacteriia</taxon>
        <taxon>Fusobacteriales</taxon>
        <taxon>Fusobacteriaceae</taxon>
        <taxon>Fusobacterium</taxon>
    </lineage>
</organism>
<feature type="binding site" evidence="11">
    <location>
        <position position="284"/>
    </location>
    <ligand>
        <name>substrate</name>
    </ligand>
</feature>
<keyword evidence="9 11" id="KW-0663">Pyridoxal phosphate</keyword>
<keyword evidence="5 11" id="KW-0032">Aminotransferase</keyword>
<feature type="site" description="Participates in the substrate recognition with KAPA and in a stacking interaction with the adenine ring of SAM" evidence="11">
    <location>
        <position position="19"/>
    </location>
</feature>
<dbReference type="Gene3D" id="3.90.1150.10">
    <property type="entry name" value="Aspartate Aminotransferase, domain 1"/>
    <property type="match status" value="1"/>
</dbReference>
<dbReference type="InterPro" id="IPR015424">
    <property type="entry name" value="PyrdxlP-dep_Trfase"/>
</dbReference>
<dbReference type="PANTHER" id="PTHR42684">
    <property type="entry name" value="ADENOSYLMETHIONINE-8-AMINO-7-OXONONANOATE AMINOTRANSFERASE"/>
    <property type="match status" value="1"/>
</dbReference>
<sequence length="455" mass="52246">MNKISELQEKDLKYIFHPCSQMKDYEDLPPMVITKAEGIYLEDEFGNRYMDCVSSWWVNLFGHCNQRINKVITEQINKLEHVLFVNFSHEAAIELSERLYKIVPKGIEKFLFADNGSSSIEMALKLSFQYHQQTGNPQKKRFVSLANAYHGETIGALGVGDVDLFTTLYKPLIKEGIKAKGPDCFYCPYGKNFDCCEAECFENMEKIIEENHNEIASVIIEPMVQGAAGMKIYSPVYIKKLREITQKYNIHLIADEIAVGFGRTGKMFAMEHAGVSPDMICMAKGLSAGYYPMSIVGITQKIYEAFYCDYLEGKSFLHSHTYSGNPLGCRIAVEVLKIFEEENVLETVRKKGEYLRKKAMELFKDNKNIGEYRQIGFIGAMEFVKNKDTKELFDSKERAGYEIYKIALKKGALLRPLGNIIYFMPPYTITEEEIDKMLLICKESIEEYLEKRNNK</sequence>
<dbReference type="HAMAP" id="MF_00834">
    <property type="entry name" value="BioA"/>
    <property type="match status" value="1"/>
</dbReference>
<evidence type="ECO:0000256" key="5">
    <source>
        <dbReference type="ARBA" id="ARBA00022576"/>
    </source>
</evidence>
<feature type="binding site" evidence="11">
    <location>
        <position position="255"/>
    </location>
    <ligand>
        <name>pyridoxal 5'-phosphate</name>
        <dbReference type="ChEBI" id="CHEBI:597326"/>
    </ligand>
</feature>
<keyword evidence="4 11" id="KW-0963">Cytoplasm</keyword>
<evidence type="ECO:0000256" key="9">
    <source>
        <dbReference type="ARBA" id="ARBA00022898"/>
    </source>
</evidence>
<name>A0AAX2J9W5_9FUSO</name>
<dbReference type="NCBIfam" id="TIGR00508">
    <property type="entry name" value="bioA"/>
    <property type="match status" value="1"/>
</dbReference>
<evidence type="ECO:0000313" key="12">
    <source>
        <dbReference type="EMBL" id="SQJ00665.1"/>
    </source>
</evidence>
<feature type="binding site" evidence="11">
    <location>
        <begin position="320"/>
        <end position="321"/>
    </location>
    <ligand>
        <name>pyridoxal 5'-phosphate</name>
        <dbReference type="ChEBI" id="CHEBI:597326"/>
    </ligand>
</feature>
<feature type="binding site" evidence="11">
    <location>
        <position position="415"/>
    </location>
    <ligand>
        <name>substrate</name>
    </ligand>
</feature>